<dbReference type="EMBL" id="KK107119">
    <property type="protein sequence ID" value="EZA58680.1"/>
    <property type="molecule type" value="Genomic_DNA"/>
</dbReference>
<feature type="domain" description="CHHC U11-48K-type" evidence="4">
    <location>
        <begin position="8"/>
        <end position="35"/>
    </location>
</feature>
<dbReference type="PANTHER" id="PTHR21402:SF5">
    <property type="entry name" value="GAMETOCYTE SPECIFIC FACTOR 1"/>
    <property type="match status" value="1"/>
</dbReference>
<reference evidence="6 8" key="2">
    <citation type="journal article" date="2018" name="Genome Res.">
        <title>The genomic architecture and molecular evolution of ant odorant receptors.</title>
        <authorList>
            <person name="McKenzie S.K."/>
            <person name="Kronauer D.J.C."/>
        </authorList>
    </citation>
    <scope>NUCLEOTIDE SEQUENCE [LARGE SCALE GENOMIC DNA]</scope>
    <source>
        <strain evidence="6">Clonal line C1</strain>
    </source>
</reference>
<proteinExistence type="predicted"/>
<organism evidence="5 7">
    <name type="scientific">Ooceraea biroi</name>
    <name type="common">Clonal raider ant</name>
    <name type="synonym">Cerapachys biroi</name>
    <dbReference type="NCBI Taxonomy" id="2015173"/>
    <lineage>
        <taxon>Eukaryota</taxon>
        <taxon>Metazoa</taxon>
        <taxon>Ecdysozoa</taxon>
        <taxon>Arthropoda</taxon>
        <taxon>Hexapoda</taxon>
        <taxon>Insecta</taxon>
        <taxon>Pterygota</taxon>
        <taxon>Neoptera</taxon>
        <taxon>Endopterygota</taxon>
        <taxon>Hymenoptera</taxon>
        <taxon>Apocrita</taxon>
        <taxon>Aculeata</taxon>
        <taxon>Formicoidea</taxon>
        <taxon>Formicidae</taxon>
        <taxon>Dorylinae</taxon>
        <taxon>Ooceraea</taxon>
    </lineage>
</organism>
<dbReference type="Proteomes" id="UP000279307">
    <property type="component" value="Chromosome 9"/>
</dbReference>
<protein>
    <submittedName>
        <fullName evidence="5">Protein D7</fullName>
    </submittedName>
</protein>
<evidence type="ECO:0000313" key="5">
    <source>
        <dbReference type="EMBL" id="EZA58680.1"/>
    </source>
</evidence>
<sequence length="196" mass="22149">MSHENNDVLRCPFNNGHAISRTRFQRHLVKCEKNYPPDYKVICPYDATHRIGKDKIVEHINTCPVRKVLEGSYLRCTESSSADAVTSVESDSVSEIDRKDHWYSDVEDVVAKSLRNSFRHSEPVNQINGSDTDDLESQVSAMGGIGRGTIRSNYNQYFDTESDAEPMVNSMAVGRGRVIANTIKYHNRVGLRGRKI</sequence>
<keyword evidence="3" id="KW-0862">Zinc</keyword>
<dbReference type="InterPro" id="IPR022776">
    <property type="entry name" value="TRM13/UPF0224_CHHC_Znf_dom"/>
</dbReference>
<dbReference type="AlphaFoldDB" id="A0A026WRL4"/>
<evidence type="ECO:0000256" key="2">
    <source>
        <dbReference type="ARBA" id="ARBA00022771"/>
    </source>
</evidence>
<gene>
    <name evidence="6" type="ORF">DMN91_008764</name>
    <name evidence="5" type="ORF">X777_14849</name>
</gene>
<dbReference type="PANTHER" id="PTHR21402">
    <property type="entry name" value="GAMETOCYTE SPECIFIC FACTOR 1-RELATED"/>
    <property type="match status" value="1"/>
</dbReference>
<dbReference type="PROSITE" id="PS51800">
    <property type="entry name" value="ZF_CHHC_U11_48K"/>
    <property type="match status" value="2"/>
</dbReference>
<reference evidence="6" key="3">
    <citation type="submission" date="2018-07" db="EMBL/GenBank/DDBJ databases">
        <authorList>
            <person name="Mckenzie S.K."/>
            <person name="Kronauer D.J.C."/>
        </authorList>
    </citation>
    <scope>NUCLEOTIDE SEQUENCE</scope>
    <source>
        <strain evidence="6">Clonal line C1</strain>
    </source>
</reference>
<evidence type="ECO:0000313" key="7">
    <source>
        <dbReference type="Proteomes" id="UP000053097"/>
    </source>
</evidence>
<evidence type="ECO:0000256" key="3">
    <source>
        <dbReference type="ARBA" id="ARBA00022833"/>
    </source>
</evidence>
<evidence type="ECO:0000259" key="4">
    <source>
        <dbReference type="PROSITE" id="PS51800"/>
    </source>
</evidence>
<keyword evidence="2" id="KW-0863">Zinc-finger</keyword>
<dbReference type="Proteomes" id="UP000053097">
    <property type="component" value="Unassembled WGS sequence"/>
</dbReference>
<keyword evidence="7" id="KW-1185">Reference proteome</keyword>
<name>A0A026WRL4_OOCBI</name>
<evidence type="ECO:0000256" key="1">
    <source>
        <dbReference type="ARBA" id="ARBA00022723"/>
    </source>
</evidence>
<evidence type="ECO:0000313" key="6">
    <source>
        <dbReference type="EMBL" id="RLU18407.1"/>
    </source>
</evidence>
<dbReference type="InterPro" id="IPR051591">
    <property type="entry name" value="UPF0224_FAM112_RNA_Proc"/>
</dbReference>
<feature type="domain" description="CHHC U11-48K-type" evidence="4">
    <location>
        <begin position="40"/>
        <end position="67"/>
    </location>
</feature>
<reference evidence="5 7" key="1">
    <citation type="journal article" date="2014" name="Curr. Biol.">
        <title>The genome of the clonal raider ant Cerapachys biroi.</title>
        <authorList>
            <person name="Oxley P.R."/>
            <person name="Ji L."/>
            <person name="Fetter-Pruneda I."/>
            <person name="McKenzie S.K."/>
            <person name="Li C."/>
            <person name="Hu H."/>
            <person name="Zhang G."/>
            <person name="Kronauer D.J."/>
        </authorList>
    </citation>
    <scope>NUCLEOTIDE SEQUENCE [LARGE SCALE GENOMIC DNA]</scope>
</reference>
<dbReference type="Pfam" id="PF05253">
    <property type="entry name" value="zf-U11-48K"/>
    <property type="match status" value="2"/>
</dbReference>
<dbReference type="GO" id="GO:0008270">
    <property type="term" value="F:zinc ion binding"/>
    <property type="evidence" value="ECO:0007669"/>
    <property type="project" value="UniProtKB-KW"/>
</dbReference>
<dbReference type="OrthoDB" id="10069248at2759"/>
<evidence type="ECO:0000313" key="8">
    <source>
        <dbReference type="Proteomes" id="UP000279307"/>
    </source>
</evidence>
<dbReference type="InterPro" id="IPR036236">
    <property type="entry name" value="Znf_C2H2_sf"/>
</dbReference>
<dbReference type="SUPFAM" id="SSF57667">
    <property type="entry name" value="beta-beta-alpha zinc fingers"/>
    <property type="match status" value="1"/>
</dbReference>
<accession>A0A026WRL4</accession>
<dbReference type="EMBL" id="QOIP01000009">
    <property type="protein sequence ID" value="RLU18407.1"/>
    <property type="molecule type" value="Genomic_DNA"/>
</dbReference>
<dbReference type="OMA" id="IDCTENW"/>
<keyword evidence="1" id="KW-0479">Metal-binding</keyword>